<reference evidence="8 9" key="1">
    <citation type="submission" date="2018-06" db="EMBL/GenBank/DDBJ databases">
        <title>Thermoflavimicrobium daqus sp. nov., a thermophilic microbe isolated from Moutai-flavour Daqu.</title>
        <authorList>
            <person name="Wang X."/>
            <person name="Zhou H."/>
        </authorList>
    </citation>
    <scope>NUCLEOTIDE SEQUENCE [LARGE SCALE GENOMIC DNA]</scope>
    <source>
        <strain evidence="8 9">FBKL4.011</strain>
    </source>
</reference>
<evidence type="ECO:0000313" key="9">
    <source>
        <dbReference type="Proteomes" id="UP000251213"/>
    </source>
</evidence>
<protein>
    <recommendedName>
        <fullName evidence="5">Release factor glutamine methyltransferase</fullName>
        <shortName evidence="5">RF MTase</shortName>
        <ecNumber evidence="5">2.1.1.297</ecNumber>
    </recommendedName>
    <alternativeName>
        <fullName evidence="5">N5-glutamine methyltransferase PrmC</fullName>
    </alternativeName>
    <alternativeName>
        <fullName evidence="5">Protein-(glutamine-N5) MTase PrmC</fullName>
    </alternativeName>
    <alternativeName>
        <fullName evidence="5">Protein-glutamine N-methyltransferase PrmC</fullName>
    </alternativeName>
</protein>
<dbReference type="Gene3D" id="3.40.50.150">
    <property type="entry name" value="Vaccinia Virus protein VP39"/>
    <property type="match status" value="1"/>
</dbReference>
<feature type="domain" description="Release factor glutamine methyltransferase N-terminal" evidence="7">
    <location>
        <begin position="10"/>
        <end position="79"/>
    </location>
</feature>
<sequence length="290" mass="32832">MDSSLTIRAAFQMAASFLRKHEVDSSNFEAEWMLRRLLGVDRTRFFMIWNNPIGSNEYEQLIKWLERRVQNEPLQYIFGDQMFFGREFKVTPAVLIPRPETELLVETVIEEAKGIWGELPLHVVDIGTGSGCIAITLALECPHWHVTAIDLSPQALEVAHFNARKHSVDSRVHFKQGEYLLPLIQSAASLDILVSNPPYIPSEVVPTLEKQVSQYEPHLALDGGADGLQPYRILTNQIEQLPERPQLIAFEIGSDQGTEVAEMVRRVAKDVLVKPDFAGHDRIVIGRMPK</sequence>
<dbReference type="InterPro" id="IPR002052">
    <property type="entry name" value="DNA_methylase_N6_adenine_CS"/>
</dbReference>
<dbReference type="InterPro" id="IPR004556">
    <property type="entry name" value="HemK-like"/>
</dbReference>
<dbReference type="SUPFAM" id="SSF53335">
    <property type="entry name" value="S-adenosyl-L-methionine-dependent methyltransferases"/>
    <property type="match status" value="1"/>
</dbReference>
<organism evidence="8 9">
    <name type="scientific">Thermoflavimicrobium daqui</name>
    <dbReference type="NCBI Taxonomy" id="2137476"/>
    <lineage>
        <taxon>Bacteria</taxon>
        <taxon>Bacillati</taxon>
        <taxon>Bacillota</taxon>
        <taxon>Bacilli</taxon>
        <taxon>Bacillales</taxon>
        <taxon>Thermoactinomycetaceae</taxon>
        <taxon>Thermoflavimicrobium</taxon>
    </lineage>
</organism>
<dbReference type="InterPro" id="IPR029063">
    <property type="entry name" value="SAM-dependent_MTases_sf"/>
</dbReference>
<dbReference type="InterPro" id="IPR050320">
    <property type="entry name" value="N5-glutamine_MTase"/>
</dbReference>
<dbReference type="NCBIfam" id="TIGR00536">
    <property type="entry name" value="hemK_fam"/>
    <property type="match status" value="1"/>
</dbReference>
<comment type="catalytic activity">
    <reaction evidence="4 5">
        <text>L-glutaminyl-[peptide chain release factor] + S-adenosyl-L-methionine = N(5)-methyl-L-glutaminyl-[peptide chain release factor] + S-adenosyl-L-homocysteine + H(+)</text>
        <dbReference type="Rhea" id="RHEA:42896"/>
        <dbReference type="Rhea" id="RHEA-COMP:10271"/>
        <dbReference type="Rhea" id="RHEA-COMP:10272"/>
        <dbReference type="ChEBI" id="CHEBI:15378"/>
        <dbReference type="ChEBI" id="CHEBI:30011"/>
        <dbReference type="ChEBI" id="CHEBI:57856"/>
        <dbReference type="ChEBI" id="CHEBI:59789"/>
        <dbReference type="ChEBI" id="CHEBI:61891"/>
        <dbReference type="EC" id="2.1.1.297"/>
    </reaction>
</comment>
<dbReference type="EMBL" id="QJKK01000006">
    <property type="protein sequence ID" value="RAL23330.1"/>
    <property type="molecule type" value="Genomic_DNA"/>
</dbReference>
<feature type="domain" description="Methyltransferase small" evidence="6">
    <location>
        <begin position="101"/>
        <end position="200"/>
    </location>
</feature>
<accession>A0A364K3B6</accession>
<keyword evidence="2 5" id="KW-0808">Transferase</keyword>
<dbReference type="PANTHER" id="PTHR18895">
    <property type="entry name" value="HEMK METHYLTRANSFERASE"/>
    <property type="match status" value="1"/>
</dbReference>
<dbReference type="GO" id="GO:0102559">
    <property type="term" value="F:peptide chain release factor N(5)-glutamine methyltransferase activity"/>
    <property type="evidence" value="ECO:0007669"/>
    <property type="project" value="UniProtKB-EC"/>
</dbReference>
<dbReference type="EC" id="2.1.1.297" evidence="5"/>
<dbReference type="Gene3D" id="1.10.8.10">
    <property type="entry name" value="DNA helicase RuvA subunit, C-terminal domain"/>
    <property type="match status" value="1"/>
</dbReference>
<evidence type="ECO:0000256" key="5">
    <source>
        <dbReference type="HAMAP-Rule" id="MF_02126"/>
    </source>
</evidence>
<reference evidence="8 9" key="2">
    <citation type="submission" date="2018-06" db="EMBL/GenBank/DDBJ databases">
        <authorList>
            <person name="Zhirakovskaya E."/>
        </authorList>
    </citation>
    <scope>NUCLEOTIDE SEQUENCE [LARGE SCALE GENOMIC DNA]</scope>
    <source>
        <strain evidence="8 9">FBKL4.011</strain>
    </source>
</reference>
<gene>
    <name evidence="5 8" type="primary">prmC</name>
    <name evidence="8" type="ORF">DL897_11590</name>
</gene>
<comment type="similarity">
    <text evidence="5">Belongs to the protein N5-glutamine methyltransferase family. PrmC subfamily.</text>
</comment>
<evidence type="ECO:0000256" key="2">
    <source>
        <dbReference type="ARBA" id="ARBA00022679"/>
    </source>
</evidence>
<dbReference type="PANTHER" id="PTHR18895:SF74">
    <property type="entry name" value="MTRF1L RELEASE FACTOR GLUTAMINE METHYLTRANSFERASE"/>
    <property type="match status" value="1"/>
</dbReference>
<keyword evidence="3 5" id="KW-0949">S-adenosyl-L-methionine</keyword>
<evidence type="ECO:0000259" key="7">
    <source>
        <dbReference type="Pfam" id="PF17827"/>
    </source>
</evidence>
<dbReference type="PROSITE" id="PS00092">
    <property type="entry name" value="N6_MTASE"/>
    <property type="match status" value="1"/>
</dbReference>
<feature type="binding site" evidence="5">
    <location>
        <position position="196"/>
    </location>
    <ligand>
        <name>S-adenosyl-L-methionine</name>
        <dbReference type="ChEBI" id="CHEBI:59789"/>
    </ligand>
</feature>
<name>A0A364K3B6_9BACL</name>
<comment type="function">
    <text evidence="5">Methylates the class 1 translation termination release factors RF1/PrfA and RF2/PrfB on the glutamine residue of the universally conserved GGQ motif.</text>
</comment>
<comment type="caution">
    <text evidence="5">Lacks conserved residue(s) required for the propagation of feature annotation.</text>
</comment>
<dbReference type="InterPro" id="IPR040758">
    <property type="entry name" value="PrmC_N"/>
</dbReference>
<dbReference type="Proteomes" id="UP000251213">
    <property type="component" value="Unassembled WGS sequence"/>
</dbReference>
<dbReference type="NCBIfam" id="TIGR03534">
    <property type="entry name" value="RF_mod_PrmC"/>
    <property type="match status" value="1"/>
</dbReference>
<dbReference type="CDD" id="cd02440">
    <property type="entry name" value="AdoMet_MTases"/>
    <property type="match status" value="1"/>
</dbReference>
<dbReference type="GO" id="GO:0003676">
    <property type="term" value="F:nucleic acid binding"/>
    <property type="evidence" value="ECO:0007669"/>
    <property type="project" value="InterPro"/>
</dbReference>
<dbReference type="GO" id="GO:0032259">
    <property type="term" value="P:methylation"/>
    <property type="evidence" value="ECO:0007669"/>
    <property type="project" value="UniProtKB-KW"/>
</dbReference>
<evidence type="ECO:0000256" key="4">
    <source>
        <dbReference type="ARBA" id="ARBA00048391"/>
    </source>
</evidence>
<feature type="binding site" evidence="5">
    <location>
        <begin position="127"/>
        <end position="131"/>
    </location>
    <ligand>
        <name>S-adenosyl-L-methionine</name>
        <dbReference type="ChEBI" id="CHEBI:59789"/>
    </ligand>
</feature>
<dbReference type="HAMAP" id="MF_02126">
    <property type="entry name" value="RF_methyltr_PrmC"/>
    <property type="match status" value="1"/>
</dbReference>
<dbReference type="Pfam" id="PF17827">
    <property type="entry name" value="PrmC_N"/>
    <property type="match status" value="1"/>
</dbReference>
<dbReference type="InterPro" id="IPR019874">
    <property type="entry name" value="RF_methyltr_PrmC"/>
</dbReference>
<feature type="binding site" evidence="5">
    <location>
        <begin position="196"/>
        <end position="199"/>
    </location>
    <ligand>
        <name>substrate</name>
    </ligand>
</feature>
<keyword evidence="9" id="KW-1185">Reference proteome</keyword>
<dbReference type="OrthoDB" id="9800643at2"/>
<dbReference type="RefSeq" id="WP_113659315.1">
    <property type="nucleotide sequence ID" value="NZ_KZ845668.1"/>
</dbReference>
<proteinExistence type="inferred from homology"/>
<evidence type="ECO:0000313" key="8">
    <source>
        <dbReference type="EMBL" id="RAL23330.1"/>
    </source>
</evidence>
<dbReference type="AlphaFoldDB" id="A0A364K3B6"/>
<comment type="caution">
    <text evidence="8">The sequence shown here is derived from an EMBL/GenBank/DDBJ whole genome shotgun (WGS) entry which is preliminary data.</text>
</comment>
<feature type="binding site" evidence="5">
    <location>
        <position position="150"/>
    </location>
    <ligand>
        <name>S-adenosyl-L-methionine</name>
        <dbReference type="ChEBI" id="CHEBI:59789"/>
    </ligand>
</feature>
<evidence type="ECO:0000256" key="1">
    <source>
        <dbReference type="ARBA" id="ARBA00022603"/>
    </source>
</evidence>
<evidence type="ECO:0000256" key="3">
    <source>
        <dbReference type="ARBA" id="ARBA00022691"/>
    </source>
</evidence>
<keyword evidence="1 5" id="KW-0489">Methyltransferase</keyword>
<dbReference type="Pfam" id="PF05175">
    <property type="entry name" value="MTS"/>
    <property type="match status" value="1"/>
</dbReference>
<evidence type="ECO:0000259" key="6">
    <source>
        <dbReference type="Pfam" id="PF05175"/>
    </source>
</evidence>
<dbReference type="InterPro" id="IPR007848">
    <property type="entry name" value="Small_mtfrase_dom"/>
</dbReference>